<dbReference type="SUPFAM" id="SSF52047">
    <property type="entry name" value="RNI-like"/>
    <property type="match status" value="1"/>
</dbReference>
<sequence>MRAQNKMIIPGICRNGGKRSHGPVTRRAAVTPGRPLADALLALHLVPDFHVTKNIALPILRFSAILARLISWCSDTHNAITTHFYANMSYPSGDNAPHATDDIGHVPEAAGGDHDNTTTNDGPSESSVDVPHIPIVLSQQTALLNLIIQNTLLSLDGDTLNVPFGTPHGRQHHRMPSTHSILSIGPRWLPCLSWTMPYLASTPPQLVEGKSYETTINRLPPEVLSLIFVAATPAEPTIYWRYMPLVVSWVCSYWRQVAINAPELWKYLNLVSCSDYHAHRHWDLERMFMRRSKYAGINISYADEFTFLLAHVDDPAEQRCLCAPDFVMANISEIRDLDLGVYRSSICRLSTLPPGAATCLRNLRIKFYGYEDRAQAKALSSLLLTSPRLRSLSLTSDFLLREGSLDNLIPWPQLVRVELASYPMSFYAFAEMLTTGVLLEHVSVCLTPGIRPHALANVRVSQTTVEKLDIVGFGPLDDVFRALHLPALRNLKLHMQFKLDDARLSEWPCADPRVLRDFIADGTTPLDSLSLSPGGTINEDALLDIIALPKMANLTHLEVQNVLYIGDRLFDALLPGRNGAPLLPRLKTLELGRCSTSDGIISHMLRWRMKHQYPLTRLEVMFMVGGCGRGRHHGKDMTAFKRARDAGVYAKGHR</sequence>
<organism evidence="3">
    <name type="scientific">Schizophyllum commune (strain H4-8 / FGSC 9210)</name>
    <name type="common">Split gill fungus</name>
    <dbReference type="NCBI Taxonomy" id="578458"/>
    <lineage>
        <taxon>Eukaryota</taxon>
        <taxon>Fungi</taxon>
        <taxon>Dikarya</taxon>
        <taxon>Basidiomycota</taxon>
        <taxon>Agaricomycotina</taxon>
        <taxon>Agaricomycetes</taxon>
        <taxon>Agaricomycetidae</taxon>
        <taxon>Agaricales</taxon>
        <taxon>Schizophyllaceae</taxon>
        <taxon>Schizophyllum</taxon>
    </lineage>
</organism>
<evidence type="ECO:0000313" key="2">
    <source>
        <dbReference type="EMBL" id="EFI99523.1"/>
    </source>
</evidence>
<dbReference type="InterPro" id="IPR032675">
    <property type="entry name" value="LRR_dom_sf"/>
</dbReference>
<dbReference type="KEGG" id="scm:SCHCO_02569269"/>
<dbReference type="Gene3D" id="3.80.10.10">
    <property type="entry name" value="Ribonuclease Inhibitor"/>
    <property type="match status" value="1"/>
</dbReference>
<reference evidence="2 3" key="1">
    <citation type="journal article" date="2010" name="Nat. Biotechnol.">
        <title>Genome sequence of the model mushroom Schizophyllum commune.</title>
        <authorList>
            <person name="Ohm R.A."/>
            <person name="de Jong J.F."/>
            <person name="Lugones L.G."/>
            <person name="Aerts A."/>
            <person name="Kothe E."/>
            <person name="Stajich J.E."/>
            <person name="de Vries R.P."/>
            <person name="Record E."/>
            <person name="Levasseur A."/>
            <person name="Baker S.E."/>
            <person name="Bartholomew K.A."/>
            <person name="Coutinho P.M."/>
            <person name="Erdmann S."/>
            <person name="Fowler T.J."/>
            <person name="Gathman A.C."/>
            <person name="Lombard V."/>
            <person name="Henrissat B."/>
            <person name="Knabe N."/>
            <person name="Kuees U."/>
            <person name="Lilly W.W."/>
            <person name="Lindquist E."/>
            <person name="Lucas S."/>
            <person name="Magnuson J.K."/>
            <person name="Piumi F."/>
            <person name="Raudaskoski M."/>
            <person name="Salamov A."/>
            <person name="Schmutz J."/>
            <person name="Schwarze F.W.M.R."/>
            <person name="vanKuyk P.A."/>
            <person name="Horton J.S."/>
            <person name="Grigoriev I.V."/>
            <person name="Woesten H.A.B."/>
        </authorList>
    </citation>
    <scope>NUCLEOTIDE SEQUENCE [LARGE SCALE GENOMIC DNA]</scope>
    <source>
        <strain evidence="3">H4-8 / FGSC 9210</strain>
    </source>
</reference>
<evidence type="ECO:0000256" key="1">
    <source>
        <dbReference type="SAM" id="MobiDB-lite"/>
    </source>
</evidence>
<dbReference type="GeneID" id="9585473"/>
<accession>D8PZY1</accession>
<proteinExistence type="predicted"/>
<dbReference type="InParanoid" id="D8PZY1"/>
<feature type="compositionally biased region" description="Basic and acidic residues" evidence="1">
    <location>
        <begin position="99"/>
        <end position="116"/>
    </location>
</feature>
<feature type="non-terminal residue" evidence="2">
    <location>
        <position position="654"/>
    </location>
</feature>
<protein>
    <submittedName>
        <fullName evidence="2">Uncharacterized protein</fullName>
    </submittedName>
</protein>
<dbReference type="HOGENOM" id="CLU_419296_0_0_1"/>
<evidence type="ECO:0000313" key="3">
    <source>
        <dbReference type="Proteomes" id="UP000007431"/>
    </source>
</evidence>
<gene>
    <name evidence="2" type="ORF">SCHCODRAFT_106888</name>
</gene>
<dbReference type="AlphaFoldDB" id="D8PZY1"/>
<feature type="compositionally biased region" description="Polar residues" evidence="1">
    <location>
        <begin position="117"/>
        <end position="127"/>
    </location>
</feature>
<dbReference type="OrthoDB" id="2979572at2759"/>
<dbReference type="VEuPathDB" id="FungiDB:SCHCODRAFT_02569269"/>
<feature type="region of interest" description="Disordered" evidence="1">
    <location>
        <begin position="96"/>
        <end position="127"/>
    </location>
</feature>
<dbReference type="EMBL" id="GL377304">
    <property type="protein sequence ID" value="EFI99523.1"/>
    <property type="molecule type" value="Genomic_DNA"/>
</dbReference>
<dbReference type="Proteomes" id="UP000007431">
    <property type="component" value="Unassembled WGS sequence"/>
</dbReference>
<name>D8PZY1_SCHCM</name>
<keyword evidence="3" id="KW-1185">Reference proteome</keyword>